<evidence type="ECO:0000259" key="10">
    <source>
        <dbReference type="PROSITE" id="PS50878"/>
    </source>
</evidence>
<dbReference type="Pfam" id="PF20846">
    <property type="entry name" value="PNMA_N"/>
    <property type="match status" value="1"/>
</dbReference>
<feature type="domain" description="Reverse transcriptase" evidence="10">
    <location>
        <begin position="876"/>
        <end position="1055"/>
    </location>
</feature>
<evidence type="ECO:0000256" key="2">
    <source>
        <dbReference type="ARBA" id="ARBA00022759"/>
    </source>
</evidence>
<name>A0A9Q9XU23_CYPCA</name>
<dbReference type="SMART" id="SM00343">
    <property type="entry name" value="ZnF_C2HC"/>
    <property type="match status" value="1"/>
</dbReference>
<keyword evidence="3" id="KW-0378">Hydrolase</keyword>
<dbReference type="Pfam" id="PF00665">
    <property type="entry name" value="rve"/>
    <property type="match status" value="1"/>
</dbReference>
<protein>
    <recommendedName>
        <fullName evidence="6">Gypsy retrotransposon integrase-like protein 1</fullName>
    </recommendedName>
</protein>
<dbReference type="FunFam" id="3.30.70.270:FF:000020">
    <property type="entry name" value="Transposon Tf2-6 polyprotein-like Protein"/>
    <property type="match status" value="1"/>
</dbReference>
<dbReference type="GO" id="GO:0015074">
    <property type="term" value="P:DNA integration"/>
    <property type="evidence" value="ECO:0007669"/>
    <property type="project" value="UniProtKB-KW"/>
</dbReference>
<dbReference type="GeneID" id="122142218"/>
<keyword evidence="4" id="KW-0460">Magnesium</keyword>
<dbReference type="CDD" id="cd09274">
    <property type="entry name" value="RNase_HI_RT_Ty3"/>
    <property type="match status" value="1"/>
</dbReference>
<dbReference type="GO" id="GO:0006508">
    <property type="term" value="P:proteolysis"/>
    <property type="evidence" value="ECO:0007669"/>
    <property type="project" value="InterPro"/>
</dbReference>
<keyword evidence="2" id="KW-0255">Endonuclease</keyword>
<dbReference type="InterPro" id="IPR001969">
    <property type="entry name" value="Aspartic_peptidase_AS"/>
</dbReference>
<dbReference type="Pfam" id="PF14893">
    <property type="entry name" value="PNMA"/>
    <property type="match status" value="1"/>
</dbReference>
<dbReference type="InterPro" id="IPR048270">
    <property type="entry name" value="PNMA_C"/>
</dbReference>
<dbReference type="GO" id="GO:0004190">
    <property type="term" value="F:aspartic-type endopeptidase activity"/>
    <property type="evidence" value="ECO:0007669"/>
    <property type="project" value="InterPro"/>
</dbReference>
<dbReference type="PROSITE" id="PS50878">
    <property type="entry name" value="RT_POL"/>
    <property type="match status" value="1"/>
</dbReference>
<dbReference type="FunFam" id="3.10.10.10:FF:000004">
    <property type="entry name" value="Uncharacterized protein"/>
    <property type="match status" value="1"/>
</dbReference>
<proteinExistence type="predicted"/>
<gene>
    <name evidence="12" type="primary">LOC122142218</name>
</gene>
<dbReference type="InterPro" id="IPR050951">
    <property type="entry name" value="Retrovirus_Pol_polyprotein"/>
</dbReference>
<dbReference type="PROSITE" id="PS50158">
    <property type="entry name" value="ZF_CCHC"/>
    <property type="match status" value="1"/>
</dbReference>
<dbReference type="GO" id="GO:0004519">
    <property type="term" value="F:endonuclease activity"/>
    <property type="evidence" value="ECO:0007669"/>
    <property type="project" value="UniProtKB-KW"/>
</dbReference>
<evidence type="ECO:0000256" key="3">
    <source>
        <dbReference type="ARBA" id="ARBA00022801"/>
    </source>
</evidence>
<dbReference type="PROSITE" id="PS00141">
    <property type="entry name" value="ASP_PROTEASE"/>
    <property type="match status" value="1"/>
</dbReference>
<accession>A0A9Q9XU23</accession>
<dbReference type="Pfam" id="PF17919">
    <property type="entry name" value="RT_RNaseH_2"/>
    <property type="match status" value="1"/>
</dbReference>
<keyword evidence="7" id="KW-0862">Zinc</keyword>
<dbReference type="InterPro" id="IPR041577">
    <property type="entry name" value="RT_RNaseH_2"/>
</dbReference>
<feature type="compositionally biased region" description="Basic and acidic residues" evidence="8">
    <location>
        <begin position="1801"/>
        <end position="1821"/>
    </location>
</feature>
<feature type="region of interest" description="Disordered" evidence="8">
    <location>
        <begin position="1857"/>
        <end position="1942"/>
    </location>
</feature>
<evidence type="ECO:0000313" key="12">
    <source>
        <dbReference type="RefSeq" id="XP_042608013.1"/>
    </source>
</evidence>
<organism evidence="12">
    <name type="scientific">Cyprinus carpio</name>
    <name type="common">Common carp</name>
    <dbReference type="NCBI Taxonomy" id="7962"/>
    <lineage>
        <taxon>Eukaryota</taxon>
        <taxon>Metazoa</taxon>
        <taxon>Chordata</taxon>
        <taxon>Craniata</taxon>
        <taxon>Vertebrata</taxon>
        <taxon>Euteleostomi</taxon>
        <taxon>Actinopterygii</taxon>
        <taxon>Neopterygii</taxon>
        <taxon>Teleostei</taxon>
        <taxon>Ostariophysi</taxon>
        <taxon>Cypriniformes</taxon>
        <taxon>Cyprinidae</taxon>
        <taxon>Cyprininae</taxon>
        <taxon>Cyprinus</taxon>
    </lineage>
</organism>
<dbReference type="RefSeq" id="XP_042608013.1">
    <property type="nucleotide sequence ID" value="XM_042752079.1"/>
</dbReference>
<dbReference type="Pfam" id="PF17921">
    <property type="entry name" value="Integrase_H2C2"/>
    <property type="match status" value="1"/>
</dbReference>
<feature type="region of interest" description="Disordered" evidence="8">
    <location>
        <begin position="423"/>
        <end position="460"/>
    </location>
</feature>
<dbReference type="PANTHER" id="PTHR37984:SF15">
    <property type="entry name" value="INTEGRASE CATALYTIC DOMAIN-CONTAINING PROTEIN"/>
    <property type="match status" value="1"/>
</dbReference>
<evidence type="ECO:0000256" key="5">
    <source>
        <dbReference type="ARBA" id="ARBA00022908"/>
    </source>
</evidence>
<dbReference type="InterPro" id="IPR001584">
    <property type="entry name" value="Integrase_cat-core"/>
</dbReference>
<dbReference type="OrthoDB" id="115435at2759"/>
<dbReference type="SMR" id="A0A9Q9XU23"/>
<dbReference type="FunFam" id="3.30.420.10:FF:000269">
    <property type="entry name" value="Uncharacterized protein"/>
    <property type="match status" value="1"/>
</dbReference>
<sequence>MEKTELVSELKRWCRGEGLDETHAFMTIVPEDVEISEVEETLETIKSLGRVRVRGRNFSARLNRRMVLCESKETVREESVPSEVVPIDGGEAWPVIILGGAQAAAEEFNSKLKGLLQAEGKTMEDLKSLFPSTPPPTSSTESILRAVGDLLEKTTKPADGGSYGRLRMFSGALPTPPGEEPFDNWLEQASLMVEETECSDREKRRRIIGSLKGPALEIVKAVRHADPDASPKECLEALESAFGSAESGDDLYFAFRLMQQQKGEKLSDFLRRLERSLVKVIQRGGLPASGKDQARLEQLLRGAIASDLMLIQLRLRERRAAPPNFLQLLTEIRAEEEYETSRKKLSASVHQVHANTEVDNRQAEIQKLKAEIKELKSMVAAVVTKTTHDKDDYMEFKSSSAPPGVENRQDAELAALKKQLKRLKQKTSNKMPEQDAAVTVSTMEASKQVPKTPKGAPKSSEENFCYRCGESGHFATKCRNPENQAKVIRKLIHALKVTKDRQQTGDATPNEVNCGVKKSAVTLSERADIPEGLIGPPSVVSVKVNGHGCDALFDSGSQVTIIFESWYQAYLSDVPIRPVSGLALWGLSESEISYPYRGYVVVDIEYPAKVAGADQTVTVLALICPQPRTADQTPIIVGTNASHIRRLVQQCKDNGIDITKTWGIKACYSDNQLTALGTAAALEEEGDIGCVLWQGPGPLTLPPGGDCTAVCKVEYKLQVDKEILMVDSSPVAPLPAGVLLQPTVVPSEEVNVNHFRILVQNESLSETVIPVGTVIGHMYLTDAVTSLSPSKTADTEFDVNQINFGDSPVSEEWKERLRQKLSTRSQVFSLQEWDVGLAKGVEHTIRLSDSRPFRERSRRLAPADLEDVRKHLHELLRAGIIKESRSPYASPIVIVRKKNGAVRMCIDYRLLNSRTIPDQYTTPCIDDVLHSMTGSKWFSVLDLRSGYYQIAMAEEDKEKTAFICPLGFFQFERMPQGITGAPATFQRLMEKAVGDMNLLEVLVYLDDLIVFGRTLEEHEERLLKVLDRLAEVGLKISFDKCQFCLPKVKYLGHIVSANGVSPDPAKVEAVTSWPQPTHLKALQSFLGFCGYYRRFIANYAAIVRPLSELTKGYAPTQRGKKSEKDNTKTYLKESEPFGERWDQSCTEAFHKIIRCLTHAPVLAFADPNKPYVLHVDASLRGLGAVLYQEHSEGLRPVAFASRKLKTSERNYPVHQLEFLSLKWAVVDKFHDYLYGVRFTVRTDNNPLTYVLSTAKLSAVGHRWLSALSTYDFDVQYRPGKHNIDADLLSRNMPDESSEEWETIPQSGVRSICKRICIPGSAVSPPRYVDQLGASPKCVPDSYAFPTHLELKSLGQMSKQELIEAQEDDAAIRSVIQAVKHGKWPEENGSCLERSRFKKEMGKLMMKDGLLHRLSKRPSGEELTQLVLPSKFKEVVLKATHDDLGHLGIERTADLLRSRFFWPKLACDVEQYIKNCGECVTRKTPCHRVAPLHHISSNGPMDLVCIDFLSMEPDSAGISNVLVVTDHFTRYAQAFPSRNQKAQTVAKILVDKYFLHYGLPARIHSDQGRDFESQLIKELLKMMGIRKSRTTPYHPQGDPQPERFNRTLLSMLGTLGCERKRQWSKHIGYLVHAYNSTKCDATGYSPYFLMFGREARLPIDLCFGTSPDGKAEGGHSRYVTKLKEDLQRAYKLASEVAYKTHQRNKRSYDKRVGFQTLDIGDRVLLRNLGLKGKHKLESRWSPIPYVVLGKMPNIPVYKVKPEDGGGGVKTLHRDHLLPIGQLVRMPTLEMEDKSHVKTRSRTRAETQQRSKKVLPEEQEARQELQFTDSSSDVEYYGPGKPYSAYLKEILTKDRDGVGQSNLIQDDSDYSQQSDENPAKDSLSEGNSLEEEHHSMSEEDGDQDSVPEEESDPETDNPCHDKHPETVTKTKVISKPENRPKRMVKPVIRLTYDEPGKPKDQPLTIVHRGVIIKIGKS</sequence>
<reference evidence="12" key="1">
    <citation type="submission" date="2025-08" db="UniProtKB">
        <authorList>
            <consortium name="RefSeq"/>
        </authorList>
    </citation>
    <scope>IDENTIFICATION</scope>
    <source>
        <tissue evidence="12">Muscle</tissue>
    </source>
</reference>
<keyword evidence="1" id="KW-0540">Nuclease</keyword>
<evidence type="ECO:0000256" key="6">
    <source>
        <dbReference type="ARBA" id="ARBA00039658"/>
    </source>
</evidence>
<dbReference type="KEGG" id="ccar:122142218"/>
<keyword evidence="5" id="KW-0229">DNA integration</keyword>
<dbReference type="GO" id="GO:0008270">
    <property type="term" value="F:zinc ion binding"/>
    <property type="evidence" value="ECO:0007669"/>
    <property type="project" value="UniProtKB-KW"/>
</dbReference>
<dbReference type="InterPro" id="IPR000477">
    <property type="entry name" value="RT_dom"/>
</dbReference>
<keyword evidence="7" id="KW-0863">Zinc-finger</keyword>
<dbReference type="CDD" id="cd01647">
    <property type="entry name" value="RT_LTR"/>
    <property type="match status" value="1"/>
</dbReference>
<feature type="region of interest" description="Disordered" evidence="8">
    <location>
        <begin position="1789"/>
        <end position="1837"/>
    </location>
</feature>
<evidence type="ECO:0000259" key="11">
    <source>
        <dbReference type="PROSITE" id="PS50994"/>
    </source>
</evidence>
<dbReference type="InterPro" id="IPR048271">
    <property type="entry name" value="PNMA_N"/>
</dbReference>
<dbReference type="FunFam" id="3.10.20.370:FF:000001">
    <property type="entry name" value="Retrovirus-related Pol polyprotein from transposon 17.6-like protein"/>
    <property type="match status" value="1"/>
</dbReference>
<feature type="compositionally biased region" description="Acidic residues" evidence="8">
    <location>
        <begin position="1896"/>
        <end position="1913"/>
    </location>
</feature>
<dbReference type="PROSITE" id="PS50994">
    <property type="entry name" value="INTEGRASE"/>
    <property type="match status" value="1"/>
</dbReference>
<keyword evidence="7" id="KW-0479">Metal-binding</keyword>
<dbReference type="Proteomes" id="UP001155660">
    <property type="component" value="Chromosome B24"/>
</dbReference>
<dbReference type="InterPro" id="IPR001878">
    <property type="entry name" value="Znf_CCHC"/>
</dbReference>
<evidence type="ECO:0000259" key="9">
    <source>
        <dbReference type="PROSITE" id="PS50158"/>
    </source>
</evidence>
<dbReference type="PANTHER" id="PTHR37984">
    <property type="entry name" value="PROTEIN CBG26694"/>
    <property type="match status" value="1"/>
</dbReference>
<feature type="domain" description="CCHC-type" evidence="9">
    <location>
        <begin position="465"/>
        <end position="480"/>
    </location>
</feature>
<evidence type="ECO:0000256" key="7">
    <source>
        <dbReference type="PROSITE-ProRule" id="PRU00047"/>
    </source>
</evidence>
<dbReference type="Pfam" id="PF00078">
    <property type="entry name" value="RVT_1"/>
    <property type="match status" value="1"/>
</dbReference>
<feature type="domain" description="Integrase catalytic" evidence="11">
    <location>
        <begin position="1495"/>
        <end position="1653"/>
    </location>
</feature>
<dbReference type="GO" id="GO:0003676">
    <property type="term" value="F:nucleic acid binding"/>
    <property type="evidence" value="ECO:0007669"/>
    <property type="project" value="InterPro"/>
</dbReference>
<evidence type="ECO:0000256" key="1">
    <source>
        <dbReference type="ARBA" id="ARBA00022722"/>
    </source>
</evidence>
<feature type="compositionally biased region" description="Basic and acidic residues" evidence="8">
    <location>
        <begin position="1915"/>
        <end position="1938"/>
    </location>
</feature>
<dbReference type="InterPro" id="IPR041588">
    <property type="entry name" value="Integrase_H2C2"/>
</dbReference>
<dbReference type="FunFam" id="1.10.340.70:FF:000001">
    <property type="entry name" value="Retrovirus-related Pol polyprotein from transposon gypsy-like Protein"/>
    <property type="match status" value="1"/>
</dbReference>
<evidence type="ECO:0000256" key="8">
    <source>
        <dbReference type="SAM" id="MobiDB-lite"/>
    </source>
</evidence>
<evidence type="ECO:0000256" key="4">
    <source>
        <dbReference type="ARBA" id="ARBA00022842"/>
    </source>
</evidence>